<dbReference type="EMBL" id="JARAKH010000532">
    <property type="protein sequence ID" value="KAK8374201.1"/>
    <property type="molecule type" value="Genomic_DNA"/>
</dbReference>
<dbReference type="Proteomes" id="UP001487740">
    <property type="component" value="Unassembled WGS sequence"/>
</dbReference>
<accession>A0AAW0SH61</accession>
<name>A0AAW0SH61_SCYPA</name>
<organism evidence="1 2">
    <name type="scientific">Scylla paramamosain</name>
    <name type="common">Mud crab</name>
    <dbReference type="NCBI Taxonomy" id="85552"/>
    <lineage>
        <taxon>Eukaryota</taxon>
        <taxon>Metazoa</taxon>
        <taxon>Ecdysozoa</taxon>
        <taxon>Arthropoda</taxon>
        <taxon>Crustacea</taxon>
        <taxon>Multicrustacea</taxon>
        <taxon>Malacostraca</taxon>
        <taxon>Eumalacostraca</taxon>
        <taxon>Eucarida</taxon>
        <taxon>Decapoda</taxon>
        <taxon>Pleocyemata</taxon>
        <taxon>Brachyura</taxon>
        <taxon>Eubrachyura</taxon>
        <taxon>Portunoidea</taxon>
        <taxon>Portunidae</taxon>
        <taxon>Portuninae</taxon>
        <taxon>Scylla</taxon>
    </lineage>
</organism>
<comment type="caution">
    <text evidence="1">The sequence shown here is derived from an EMBL/GenBank/DDBJ whole genome shotgun (WGS) entry which is preliminary data.</text>
</comment>
<reference evidence="1 2" key="1">
    <citation type="submission" date="2023-03" db="EMBL/GenBank/DDBJ databases">
        <title>High-quality genome of Scylla paramamosain provides insights in environmental adaptation.</title>
        <authorList>
            <person name="Zhang L."/>
        </authorList>
    </citation>
    <scope>NUCLEOTIDE SEQUENCE [LARGE SCALE GENOMIC DNA]</scope>
    <source>
        <strain evidence="1">LZ_2023a</strain>
        <tissue evidence="1">Muscle</tissue>
    </source>
</reference>
<protein>
    <submittedName>
        <fullName evidence="1">Uncharacterized protein</fullName>
    </submittedName>
</protein>
<keyword evidence="2" id="KW-1185">Reference proteome</keyword>
<evidence type="ECO:0000313" key="1">
    <source>
        <dbReference type="EMBL" id="KAK8374201.1"/>
    </source>
</evidence>
<dbReference type="AlphaFoldDB" id="A0AAW0SH61"/>
<sequence>TPTPLSSPGAVEYGVPAAAAVRADRHIQVTCNLTSSPATRNCLEVVVVVVVVVVEAVGEEEEEEEKTVDYW</sequence>
<gene>
    <name evidence="1" type="ORF">O3P69_015597</name>
</gene>
<evidence type="ECO:0000313" key="2">
    <source>
        <dbReference type="Proteomes" id="UP001487740"/>
    </source>
</evidence>
<proteinExistence type="predicted"/>
<feature type="non-terminal residue" evidence="1">
    <location>
        <position position="1"/>
    </location>
</feature>